<dbReference type="Gene3D" id="3.30.260.10">
    <property type="entry name" value="TCP-1-like chaperonin intermediate domain"/>
    <property type="match status" value="1"/>
</dbReference>
<keyword evidence="4" id="KW-0143">Chaperone</keyword>
<dbReference type="PANTHER" id="PTHR11353">
    <property type="entry name" value="CHAPERONIN"/>
    <property type="match status" value="1"/>
</dbReference>
<evidence type="ECO:0000256" key="2">
    <source>
        <dbReference type="ARBA" id="ARBA00022741"/>
    </source>
</evidence>
<evidence type="ECO:0000256" key="3">
    <source>
        <dbReference type="ARBA" id="ARBA00022840"/>
    </source>
</evidence>
<dbReference type="AlphaFoldDB" id="A0A8C6S076"/>
<evidence type="ECO:0000256" key="1">
    <source>
        <dbReference type="ARBA" id="ARBA00008020"/>
    </source>
</evidence>
<sequence>MAVPPPSQRVQCKVPSALELPQWLEPGLEKISGCLGEEHSCVLWDTDAAQTLATTIWPCYGPYGRRKFLVTAKGETICTGHTAAILRALELEHPAAQFIRELAQSQAEGSGDSTAFVGLLTKALLEQAQHLLWACLPCTQLWEALATATEVLTALPSLAIRSLGPLEDLSWALYSAMNTHTLSNIEHLTKLVAQVCWVSQESDGSFKPERVGVCTLQGGALGDSQILPGLAISGKPCGQMTEVLTNPMATARLSSPEELLQLTAQTKQVNKEVDQLAAMDISVVVVVVSGDVDKNTATHTDSCAIMVILAKSQKEMVYLSEAMGTPLLTQLFPPVEPGRCQKVYRRDLGATVAVVFRWEHESSPSLTLVLRVPTIQGLRGAEQAVYHCIEVFCQLCQDPKLLAGAGAMALAKMLAEKGSQLAGPNGPAFLPFAQALRLLQETLAENAGLATQQVMAKLSASHQDGNFFTGEGTEGLVNVTHSKIWDSLRVKVCALQVVAKVVQQLVTEDEIIVAKKIPMHQLISSPNSKKKKFFGMYK</sequence>
<keyword evidence="3" id="KW-0067">ATP-binding</keyword>
<reference evidence="5" key="2">
    <citation type="submission" date="2025-09" db="UniProtKB">
        <authorList>
            <consortium name="Ensembl"/>
        </authorList>
    </citation>
    <scope>IDENTIFICATION</scope>
</reference>
<dbReference type="SUPFAM" id="SSF48592">
    <property type="entry name" value="GroEL equatorial domain-like"/>
    <property type="match status" value="1"/>
</dbReference>
<dbReference type="GO" id="GO:0140662">
    <property type="term" value="F:ATP-dependent protein folding chaperone"/>
    <property type="evidence" value="ECO:0007669"/>
    <property type="project" value="InterPro"/>
</dbReference>
<reference evidence="5" key="1">
    <citation type="submission" date="2025-08" db="UniProtKB">
        <authorList>
            <consortium name="Ensembl"/>
        </authorList>
    </citation>
    <scope>IDENTIFICATION</scope>
</reference>
<keyword evidence="2" id="KW-0547">Nucleotide-binding</keyword>
<dbReference type="Proteomes" id="UP000694381">
    <property type="component" value="Unassembled WGS sequence"/>
</dbReference>
<evidence type="ECO:0000256" key="4">
    <source>
        <dbReference type="ARBA" id="ARBA00023186"/>
    </source>
</evidence>
<dbReference type="InterPro" id="IPR027409">
    <property type="entry name" value="GroEL-like_apical_dom_sf"/>
</dbReference>
<name>A0A8C6S076_NANGA</name>
<dbReference type="InterPro" id="IPR027413">
    <property type="entry name" value="GROEL-like_equatorial_sf"/>
</dbReference>
<organism evidence="5 6">
    <name type="scientific">Nannospalax galili</name>
    <name type="common">Northern Israeli blind subterranean mole rat</name>
    <name type="synonym">Spalax galili</name>
    <dbReference type="NCBI Taxonomy" id="1026970"/>
    <lineage>
        <taxon>Eukaryota</taxon>
        <taxon>Metazoa</taxon>
        <taxon>Chordata</taxon>
        <taxon>Craniata</taxon>
        <taxon>Vertebrata</taxon>
        <taxon>Euteleostomi</taxon>
        <taxon>Mammalia</taxon>
        <taxon>Eutheria</taxon>
        <taxon>Euarchontoglires</taxon>
        <taxon>Glires</taxon>
        <taxon>Rodentia</taxon>
        <taxon>Myomorpha</taxon>
        <taxon>Muroidea</taxon>
        <taxon>Spalacidae</taxon>
        <taxon>Spalacinae</taxon>
        <taxon>Nannospalax</taxon>
    </lineage>
</organism>
<dbReference type="Gene3D" id="1.10.560.10">
    <property type="entry name" value="GroEL-like equatorial domain"/>
    <property type="match status" value="1"/>
</dbReference>
<accession>A0A8C6S076</accession>
<dbReference type="SUPFAM" id="SSF54849">
    <property type="entry name" value="GroEL-intermediate domain like"/>
    <property type="match status" value="1"/>
</dbReference>
<dbReference type="OMA" id="YSVMNTH"/>
<comment type="similarity">
    <text evidence="1">Belongs to the TCP-1 chaperonin family.</text>
</comment>
<evidence type="ECO:0000313" key="5">
    <source>
        <dbReference type="Ensembl" id="ENSNGAP00000026691.1"/>
    </source>
</evidence>
<protein>
    <submittedName>
        <fullName evidence="5">Chaperonin containing TCP1 subunit 8-like 1</fullName>
    </submittedName>
</protein>
<dbReference type="GO" id="GO:0005524">
    <property type="term" value="F:ATP binding"/>
    <property type="evidence" value="ECO:0007669"/>
    <property type="project" value="UniProtKB-KW"/>
</dbReference>
<dbReference type="Gene3D" id="3.50.7.10">
    <property type="entry name" value="GroEL"/>
    <property type="match status" value="1"/>
</dbReference>
<dbReference type="SUPFAM" id="SSF52029">
    <property type="entry name" value="GroEL apical domain-like"/>
    <property type="match status" value="1"/>
</dbReference>
<dbReference type="InterPro" id="IPR027410">
    <property type="entry name" value="TCP-1-like_intermed_sf"/>
</dbReference>
<dbReference type="InterPro" id="IPR017998">
    <property type="entry name" value="Chaperone_TCP-1"/>
</dbReference>
<proteinExistence type="inferred from homology"/>
<evidence type="ECO:0000313" key="6">
    <source>
        <dbReference type="Proteomes" id="UP000694381"/>
    </source>
</evidence>
<dbReference type="Ensembl" id="ENSNGAT00000032425.1">
    <property type="protein sequence ID" value="ENSNGAP00000026691.1"/>
    <property type="gene ID" value="ENSNGAG00000024263.1"/>
</dbReference>
<dbReference type="InterPro" id="IPR002423">
    <property type="entry name" value="Cpn60/GroEL/TCP-1"/>
</dbReference>
<dbReference type="Pfam" id="PF00118">
    <property type="entry name" value="Cpn60_TCP1"/>
    <property type="match status" value="1"/>
</dbReference>
<dbReference type="GeneTree" id="ENSGT00940000163221"/>
<keyword evidence="6" id="KW-1185">Reference proteome</keyword>